<evidence type="ECO:0000256" key="11">
    <source>
        <dbReference type="PROSITE-ProRule" id="PRU00421"/>
    </source>
</evidence>
<evidence type="ECO:0000313" key="15">
    <source>
        <dbReference type="EMBL" id="MRX79139.1"/>
    </source>
</evidence>
<name>A0A7K0G7F6_9ACTN</name>
<keyword evidence="7 12" id="KW-0812">Transmembrane</keyword>
<dbReference type="GO" id="GO:0009401">
    <property type="term" value="P:phosphoenolpyruvate-dependent sugar phosphotransferase system"/>
    <property type="evidence" value="ECO:0007669"/>
    <property type="project" value="UniProtKB-KW"/>
</dbReference>
<feature type="transmembrane region" description="Helical" evidence="12">
    <location>
        <begin position="200"/>
        <end position="227"/>
    </location>
</feature>
<evidence type="ECO:0000256" key="4">
    <source>
        <dbReference type="ARBA" id="ARBA00022597"/>
    </source>
</evidence>
<evidence type="ECO:0000256" key="3">
    <source>
        <dbReference type="ARBA" id="ARBA00022475"/>
    </source>
</evidence>
<dbReference type="GO" id="GO:0005886">
    <property type="term" value="C:plasma membrane"/>
    <property type="evidence" value="ECO:0007669"/>
    <property type="project" value="UniProtKB-SubCell"/>
</dbReference>
<dbReference type="GO" id="GO:0008982">
    <property type="term" value="F:protein-N(PI)-phosphohistidine-sugar phosphotransferase activity"/>
    <property type="evidence" value="ECO:0007669"/>
    <property type="project" value="InterPro"/>
</dbReference>
<dbReference type="Pfam" id="PF02378">
    <property type="entry name" value="PTS_EIIC"/>
    <property type="match status" value="1"/>
</dbReference>
<dbReference type="EMBL" id="VTFZ01000001">
    <property type="protein sequence ID" value="MRX79139.1"/>
    <property type="molecule type" value="Genomic_DNA"/>
</dbReference>
<keyword evidence="9 12" id="KW-1133">Transmembrane helix</keyword>
<sequence>MTDYGTFADQIIEGVGGIQNISNVTHCFSRLRFTLKDQSLVDEAALKSLDGVAGTVIAAGQYQVVVGNEVASVFKEVSARVTGADSSEEPGSTGTKKGIGYWIGIPLNTMSATITPILPGLVVTGLFKAIVSILTLAGVVDTASQTGQLLNAIGDAFFYFMPFIVAWSASIHFQCNSVISMMLMGILMHPTFSGLVEEGGAIALFGLPVHAISYSASLLPALITVWVQSKIEHAIMSTPVAKLGQLLSQLPVFIIMAPLTLLVTGPVGSIIGEVIASAMLTLYNDFYVIGVFAVCALMPIFILTGSHWIFMPTALSNLETMGFDPFLWVGFAVINFSQLAVALAIFFKAKNRDIKSFAGSAALPIATAGITEPCMYGLTLKLKRPLVATFIGCAAGGIFCAFAHVKVYELVTVSLLSLPQFIDPTGSNNFVMAIIGMAITFAVTFAATWILGFDEKDFEEE</sequence>
<evidence type="ECO:0000259" key="13">
    <source>
        <dbReference type="PROSITE" id="PS51098"/>
    </source>
</evidence>
<feature type="transmembrane region" description="Helical" evidence="12">
    <location>
        <begin position="326"/>
        <end position="347"/>
    </location>
</feature>
<keyword evidence="6" id="KW-0598">Phosphotransferase system</keyword>
<dbReference type="Pfam" id="PF00367">
    <property type="entry name" value="PTS_EIIB"/>
    <property type="match status" value="1"/>
</dbReference>
<feature type="domain" description="PTS EIIC type-1" evidence="14">
    <location>
        <begin position="108"/>
        <end position="461"/>
    </location>
</feature>
<feature type="transmembrane region" description="Helical" evidence="12">
    <location>
        <begin position="286"/>
        <end position="310"/>
    </location>
</feature>
<evidence type="ECO:0000313" key="16">
    <source>
        <dbReference type="Proteomes" id="UP000470010"/>
    </source>
</evidence>
<dbReference type="FunFam" id="3.30.1360.60:FF:000001">
    <property type="entry name" value="PTS system glucose-specific IIBC component PtsG"/>
    <property type="match status" value="1"/>
</dbReference>
<dbReference type="PROSITE" id="PS51103">
    <property type="entry name" value="PTS_EIIC_TYPE_1"/>
    <property type="match status" value="1"/>
</dbReference>
<comment type="subcellular location">
    <subcellularLocation>
        <location evidence="1">Cell membrane</location>
        <topology evidence="1">Multi-pass membrane protein</topology>
    </subcellularLocation>
</comment>
<dbReference type="InterPro" id="IPR050558">
    <property type="entry name" value="PTS_Sugar-Specific_Components"/>
</dbReference>
<evidence type="ECO:0000256" key="12">
    <source>
        <dbReference type="SAM" id="Phobius"/>
    </source>
</evidence>
<evidence type="ECO:0000256" key="10">
    <source>
        <dbReference type="ARBA" id="ARBA00023136"/>
    </source>
</evidence>
<dbReference type="PROSITE" id="PS51098">
    <property type="entry name" value="PTS_EIIB_TYPE_1"/>
    <property type="match status" value="1"/>
</dbReference>
<dbReference type="InterPro" id="IPR001996">
    <property type="entry name" value="PTS_IIB_1"/>
</dbReference>
<dbReference type="InterPro" id="IPR003352">
    <property type="entry name" value="PTS_EIIC"/>
</dbReference>
<evidence type="ECO:0000256" key="6">
    <source>
        <dbReference type="ARBA" id="ARBA00022683"/>
    </source>
</evidence>
<protein>
    <submittedName>
        <fullName evidence="15">PTS beta-glucoside transporter subunit IIABC</fullName>
    </submittedName>
</protein>
<keyword evidence="5" id="KW-0808">Transferase</keyword>
<evidence type="ECO:0000256" key="2">
    <source>
        <dbReference type="ARBA" id="ARBA00022448"/>
    </source>
</evidence>
<dbReference type="AlphaFoldDB" id="A0A7K0G7F6"/>
<keyword evidence="2" id="KW-0813">Transport</keyword>
<feature type="transmembrane region" description="Helical" evidence="12">
    <location>
        <begin position="430"/>
        <end position="453"/>
    </location>
</feature>
<keyword evidence="16" id="KW-1185">Reference proteome</keyword>
<evidence type="ECO:0000256" key="1">
    <source>
        <dbReference type="ARBA" id="ARBA00004651"/>
    </source>
</evidence>
<dbReference type="GO" id="GO:0016301">
    <property type="term" value="F:kinase activity"/>
    <property type="evidence" value="ECO:0007669"/>
    <property type="project" value="UniProtKB-KW"/>
</dbReference>
<dbReference type="GO" id="GO:0015771">
    <property type="term" value="P:trehalose transport"/>
    <property type="evidence" value="ECO:0007669"/>
    <property type="project" value="TreeGrafter"/>
</dbReference>
<evidence type="ECO:0000256" key="9">
    <source>
        <dbReference type="ARBA" id="ARBA00022989"/>
    </source>
</evidence>
<evidence type="ECO:0000259" key="14">
    <source>
        <dbReference type="PROSITE" id="PS51103"/>
    </source>
</evidence>
<dbReference type="SUPFAM" id="SSF55604">
    <property type="entry name" value="Glucose permease domain IIB"/>
    <property type="match status" value="1"/>
</dbReference>
<keyword evidence="3" id="KW-1003">Cell membrane</keyword>
<dbReference type="InterPro" id="IPR036878">
    <property type="entry name" value="Glu_permease_IIB"/>
</dbReference>
<organism evidence="15 16">
    <name type="scientific">Enorma shizhengliae</name>
    <dbReference type="NCBI Taxonomy" id="2606615"/>
    <lineage>
        <taxon>Bacteria</taxon>
        <taxon>Bacillati</taxon>
        <taxon>Actinomycetota</taxon>
        <taxon>Coriobacteriia</taxon>
        <taxon>Coriobacteriales</taxon>
        <taxon>Coriobacteriaceae</taxon>
        <taxon>Enorma</taxon>
    </lineage>
</organism>
<dbReference type="Proteomes" id="UP000470010">
    <property type="component" value="Unassembled WGS sequence"/>
</dbReference>
<dbReference type="CDD" id="cd00212">
    <property type="entry name" value="PTS_IIB_glc"/>
    <property type="match status" value="1"/>
</dbReference>
<evidence type="ECO:0000256" key="8">
    <source>
        <dbReference type="ARBA" id="ARBA00022777"/>
    </source>
</evidence>
<evidence type="ECO:0000256" key="7">
    <source>
        <dbReference type="ARBA" id="ARBA00022692"/>
    </source>
</evidence>
<accession>A0A7K0G7F6</accession>
<feature type="domain" description="PTS EIIB type-1" evidence="13">
    <location>
        <begin position="5"/>
        <end position="87"/>
    </location>
</feature>
<gene>
    <name evidence="15" type="ORF">GJE22_00710</name>
</gene>
<dbReference type="Gene3D" id="3.30.1360.60">
    <property type="entry name" value="Glucose permease domain IIB"/>
    <property type="match status" value="1"/>
</dbReference>
<evidence type="ECO:0000256" key="5">
    <source>
        <dbReference type="ARBA" id="ARBA00022679"/>
    </source>
</evidence>
<dbReference type="PANTHER" id="PTHR30175:SF1">
    <property type="entry name" value="PTS SYSTEM ARBUTIN-, CELLOBIOSE-, AND SALICIN-SPECIFIC EIIBC COMPONENT-RELATED"/>
    <property type="match status" value="1"/>
</dbReference>
<feature type="transmembrane region" description="Helical" evidence="12">
    <location>
        <begin position="247"/>
        <end position="274"/>
    </location>
</feature>
<keyword evidence="4" id="KW-0762">Sugar transport</keyword>
<dbReference type="PANTHER" id="PTHR30175">
    <property type="entry name" value="PHOSPHOTRANSFERASE SYSTEM TRANSPORT PROTEIN"/>
    <property type="match status" value="1"/>
</dbReference>
<keyword evidence="10 12" id="KW-0472">Membrane</keyword>
<keyword evidence="8" id="KW-0418">Kinase</keyword>
<reference evidence="16" key="1">
    <citation type="submission" date="2019-08" db="EMBL/GenBank/DDBJ databases">
        <title>Arthrobacter sp. nov., isolated from plateau pika and Tibetan wild ass.</title>
        <authorList>
            <person name="Ge Y."/>
        </authorList>
    </citation>
    <scope>NUCLEOTIDE SEQUENCE [LARGE SCALE GENOMIC DNA]</scope>
    <source>
        <strain evidence="16">HF-1365</strain>
    </source>
</reference>
<dbReference type="RefSeq" id="WP_144687396.1">
    <property type="nucleotide sequence ID" value="NZ_VLLQ01000001.1"/>
</dbReference>
<feature type="active site" description="Phosphocysteine intermediate; for EIIB activity" evidence="11">
    <location>
        <position position="27"/>
    </location>
</feature>
<feature type="transmembrane region" description="Helical" evidence="12">
    <location>
        <begin position="385"/>
        <end position="405"/>
    </location>
</feature>
<comment type="caution">
    <text evidence="15">The sequence shown here is derived from an EMBL/GenBank/DDBJ whole genome shotgun (WGS) entry which is preliminary data.</text>
</comment>
<feature type="transmembrane region" description="Helical" evidence="12">
    <location>
        <begin position="117"/>
        <end position="140"/>
    </location>
</feature>
<dbReference type="InterPro" id="IPR013013">
    <property type="entry name" value="PTS_EIIC_1"/>
</dbReference>
<proteinExistence type="predicted"/>
<feature type="transmembrane region" description="Helical" evidence="12">
    <location>
        <begin position="160"/>
        <end position="188"/>
    </location>
</feature>
<dbReference type="InterPro" id="IPR018113">
    <property type="entry name" value="PTrfase_EIIB_Cys"/>
</dbReference>
<dbReference type="GO" id="GO:0090589">
    <property type="term" value="F:protein-phosphocysteine-trehalose phosphotransferase system transporter activity"/>
    <property type="evidence" value="ECO:0007669"/>
    <property type="project" value="TreeGrafter"/>
</dbReference>